<reference evidence="3" key="1">
    <citation type="submission" date="2016-10" db="EMBL/GenBank/DDBJ databases">
        <authorList>
            <person name="Varghese N."/>
        </authorList>
    </citation>
    <scope>NUCLEOTIDE SEQUENCE [LARGE SCALE GENOMIC DNA]</scope>
    <source>
        <strain evidence="3">KPR-7A</strain>
    </source>
</reference>
<dbReference type="Proteomes" id="UP000183507">
    <property type="component" value="Unassembled WGS sequence"/>
</dbReference>
<name>A0A1D3P030_9BACI</name>
<protein>
    <submittedName>
        <fullName evidence="2">Uncharacterized protein</fullName>
    </submittedName>
</protein>
<evidence type="ECO:0000313" key="2">
    <source>
        <dbReference type="EMBL" id="SDC91641.1"/>
    </source>
</evidence>
<proteinExistence type="predicted"/>
<dbReference type="AlphaFoldDB" id="A0A1D3P030"/>
<accession>A0A1D3P030</accession>
<dbReference type="RefSeq" id="WP_001030513.1">
    <property type="nucleotide sequence ID" value="NZ_CP032365.1"/>
</dbReference>
<evidence type="ECO:0000313" key="3">
    <source>
        <dbReference type="Proteomes" id="UP000183507"/>
    </source>
</evidence>
<feature type="transmembrane region" description="Helical" evidence="1">
    <location>
        <begin position="7"/>
        <end position="26"/>
    </location>
</feature>
<gene>
    <name evidence="2" type="ORF">SAMN04487767_103505</name>
</gene>
<keyword evidence="1" id="KW-1133">Transmembrane helix</keyword>
<sequence>MNKAVKYILIFFCTVFYIVIIGGIVYQNFVQEHFIPPSKKSKIEHKHS</sequence>
<evidence type="ECO:0000256" key="1">
    <source>
        <dbReference type="SAM" id="Phobius"/>
    </source>
</evidence>
<dbReference type="GeneID" id="51137363"/>
<dbReference type="EMBL" id="FMZR01000003">
    <property type="protein sequence ID" value="SDC91641.1"/>
    <property type="molecule type" value="Genomic_DNA"/>
</dbReference>
<keyword evidence="1" id="KW-0812">Transmembrane</keyword>
<keyword evidence="1" id="KW-0472">Membrane</keyword>
<organism evidence="2 3">
    <name type="scientific">Bacillus wiedmannii</name>
    <dbReference type="NCBI Taxonomy" id="1890302"/>
    <lineage>
        <taxon>Bacteria</taxon>
        <taxon>Bacillati</taxon>
        <taxon>Bacillota</taxon>
        <taxon>Bacilli</taxon>
        <taxon>Bacillales</taxon>
        <taxon>Bacillaceae</taxon>
        <taxon>Bacillus</taxon>
        <taxon>Bacillus cereus group</taxon>
    </lineage>
</organism>